<evidence type="ECO:0000256" key="1">
    <source>
        <dbReference type="ARBA" id="ARBA00004141"/>
    </source>
</evidence>
<organism evidence="7 8">
    <name type="scientific">Paralvinella palmiformis</name>
    <dbReference type="NCBI Taxonomy" id="53620"/>
    <lineage>
        <taxon>Eukaryota</taxon>
        <taxon>Metazoa</taxon>
        <taxon>Spiralia</taxon>
        <taxon>Lophotrochozoa</taxon>
        <taxon>Annelida</taxon>
        <taxon>Polychaeta</taxon>
        <taxon>Sedentaria</taxon>
        <taxon>Canalipalpata</taxon>
        <taxon>Terebellida</taxon>
        <taxon>Terebelliformia</taxon>
        <taxon>Alvinellidae</taxon>
        <taxon>Paralvinella</taxon>
    </lineage>
</organism>
<dbReference type="Gene3D" id="1.20.1250.20">
    <property type="entry name" value="MFS general substrate transporter like domains"/>
    <property type="match status" value="1"/>
</dbReference>
<evidence type="ECO:0000313" key="7">
    <source>
        <dbReference type="EMBL" id="KAK2148388.1"/>
    </source>
</evidence>
<dbReference type="EMBL" id="JAODUP010000500">
    <property type="protein sequence ID" value="KAK2148388.1"/>
    <property type="molecule type" value="Genomic_DNA"/>
</dbReference>
<evidence type="ECO:0000256" key="2">
    <source>
        <dbReference type="ARBA" id="ARBA00022692"/>
    </source>
</evidence>
<comment type="subcellular location">
    <subcellularLocation>
        <location evidence="1">Membrane</location>
        <topology evidence="1">Multi-pass membrane protein</topology>
    </subcellularLocation>
</comment>
<feature type="transmembrane region" description="Helical" evidence="5">
    <location>
        <begin position="125"/>
        <end position="145"/>
    </location>
</feature>
<comment type="caution">
    <text evidence="7">The sequence shown here is derived from an EMBL/GenBank/DDBJ whole genome shotgun (WGS) entry which is preliminary data.</text>
</comment>
<protein>
    <recommendedName>
        <fullName evidence="6">Major facilitator superfamily (MFS) profile domain-containing protein</fullName>
    </recommendedName>
</protein>
<keyword evidence="4 5" id="KW-0472">Membrane</keyword>
<evidence type="ECO:0000256" key="5">
    <source>
        <dbReference type="SAM" id="Phobius"/>
    </source>
</evidence>
<keyword evidence="3 5" id="KW-1133">Transmembrane helix</keyword>
<feature type="transmembrane region" description="Helical" evidence="5">
    <location>
        <begin position="278"/>
        <end position="297"/>
    </location>
</feature>
<evidence type="ECO:0000313" key="8">
    <source>
        <dbReference type="Proteomes" id="UP001208570"/>
    </source>
</evidence>
<gene>
    <name evidence="7" type="ORF">LSH36_500g01016</name>
</gene>
<feature type="domain" description="Major facilitator superfamily (MFS) profile" evidence="6">
    <location>
        <begin position="1"/>
        <end position="327"/>
    </location>
</feature>
<feature type="transmembrane region" description="Helical" evidence="5">
    <location>
        <begin position="183"/>
        <end position="204"/>
    </location>
</feature>
<reference evidence="7" key="1">
    <citation type="journal article" date="2023" name="Mol. Biol. Evol.">
        <title>Third-Generation Sequencing Reveals the Adaptive Role of the Epigenome in Three Deep-Sea Polychaetes.</title>
        <authorList>
            <person name="Perez M."/>
            <person name="Aroh O."/>
            <person name="Sun Y."/>
            <person name="Lan Y."/>
            <person name="Juniper S.K."/>
            <person name="Young C.R."/>
            <person name="Angers B."/>
            <person name="Qian P.Y."/>
        </authorList>
    </citation>
    <scope>NUCLEOTIDE SEQUENCE</scope>
    <source>
        <strain evidence="7">P08H-3</strain>
    </source>
</reference>
<dbReference type="Pfam" id="PF00083">
    <property type="entry name" value="Sugar_tr"/>
    <property type="match status" value="1"/>
</dbReference>
<proteinExistence type="predicted"/>
<name>A0AAD9MY10_9ANNE</name>
<dbReference type="InterPro" id="IPR020846">
    <property type="entry name" value="MFS_dom"/>
</dbReference>
<dbReference type="InterPro" id="IPR005828">
    <property type="entry name" value="MFS_sugar_transport-like"/>
</dbReference>
<evidence type="ECO:0000259" key="6">
    <source>
        <dbReference type="PROSITE" id="PS50850"/>
    </source>
</evidence>
<dbReference type="InterPro" id="IPR036259">
    <property type="entry name" value="MFS_trans_sf"/>
</dbReference>
<evidence type="ECO:0000256" key="3">
    <source>
        <dbReference type="ARBA" id="ARBA00022989"/>
    </source>
</evidence>
<dbReference type="SUPFAM" id="SSF103473">
    <property type="entry name" value="MFS general substrate transporter"/>
    <property type="match status" value="1"/>
</dbReference>
<feature type="transmembrane region" description="Helical" evidence="5">
    <location>
        <begin position="210"/>
        <end position="228"/>
    </location>
</feature>
<dbReference type="PANTHER" id="PTHR24064">
    <property type="entry name" value="SOLUTE CARRIER FAMILY 22 MEMBER"/>
    <property type="match status" value="1"/>
</dbReference>
<dbReference type="AlphaFoldDB" id="A0AAD9MY10"/>
<evidence type="ECO:0000256" key="4">
    <source>
        <dbReference type="ARBA" id="ARBA00023136"/>
    </source>
</evidence>
<keyword evidence="2 5" id="KW-0812">Transmembrane</keyword>
<sequence length="327" mass="37400">MDHWCLIPRLKNLTSEQQRYIAIPDDADNSYSQCEMFNINYDHLTDEDINNWNRSLFPKTKTIRCQHGWVYDKSIFTSSLVSQFDLVCARASKLFMIQTIYMAGCLTGCMIFGQLADRIGRHKTLMIALTMEILFATIASFVPYYSAFVSLRFVVGTAAAGTFMTLFIMCMEMIGPQYRLTTGVFIQGWFAMGLMTLPAMSYLVRDHIKLQLICALSPVILWILLFLADESPRWLITQGFDEKATTLLVKIAKLNGRQLPENLNLSDNREENKLWHPGAFFVYGLLTFLGGVMFVFLPETVGQNLPETIEDGERLARYCLVDYLPTF</sequence>
<dbReference type="GO" id="GO:0016020">
    <property type="term" value="C:membrane"/>
    <property type="evidence" value="ECO:0007669"/>
    <property type="project" value="UniProtKB-SubCell"/>
</dbReference>
<feature type="transmembrane region" description="Helical" evidence="5">
    <location>
        <begin position="94"/>
        <end position="113"/>
    </location>
</feature>
<dbReference type="GO" id="GO:0022857">
    <property type="term" value="F:transmembrane transporter activity"/>
    <property type="evidence" value="ECO:0007669"/>
    <property type="project" value="InterPro"/>
</dbReference>
<feature type="transmembrane region" description="Helical" evidence="5">
    <location>
        <begin position="151"/>
        <end position="171"/>
    </location>
</feature>
<accession>A0AAD9MY10</accession>
<keyword evidence="8" id="KW-1185">Reference proteome</keyword>
<dbReference type="Proteomes" id="UP001208570">
    <property type="component" value="Unassembled WGS sequence"/>
</dbReference>
<dbReference type="PROSITE" id="PS50850">
    <property type="entry name" value="MFS"/>
    <property type="match status" value="1"/>
</dbReference>